<sequence>MRHFNREASKTCTAERERTAEARNAMDQTHLGLQNLLYERRHLEREIQKCHQFEFIYQDVPLYSLGEFRSLAPEGYDVEDEHQLMKNRLEFELAERTRLEERKKALLVERERLLKDKKEHRARLDTESREEAEFAKKAATLDSILSELTLSAAPSPAS</sequence>
<evidence type="ECO:0000256" key="3">
    <source>
        <dbReference type="ARBA" id="ARBA00023242"/>
    </source>
</evidence>
<dbReference type="EMBL" id="MU129009">
    <property type="protein sequence ID" value="KAF9510817.1"/>
    <property type="molecule type" value="Genomic_DNA"/>
</dbReference>
<proteinExistence type="inferred from homology"/>
<keyword evidence="3" id="KW-0539">Nucleus</keyword>
<dbReference type="GO" id="GO:0006406">
    <property type="term" value="P:mRNA export from nucleus"/>
    <property type="evidence" value="ECO:0007669"/>
    <property type="project" value="TreeGrafter"/>
</dbReference>
<reference evidence="5" key="1">
    <citation type="journal article" date="2020" name="Nat. Commun.">
        <title>Large-scale genome sequencing of mycorrhizal fungi provides insights into the early evolution of symbiotic traits.</title>
        <authorList>
            <person name="Miyauchi S."/>
            <person name="Kiss E."/>
            <person name="Kuo A."/>
            <person name="Drula E."/>
            <person name="Kohler A."/>
            <person name="Sanchez-Garcia M."/>
            <person name="Morin E."/>
            <person name="Andreopoulos B."/>
            <person name="Barry K.W."/>
            <person name="Bonito G."/>
            <person name="Buee M."/>
            <person name="Carver A."/>
            <person name="Chen C."/>
            <person name="Cichocki N."/>
            <person name="Clum A."/>
            <person name="Culley D."/>
            <person name="Crous P.W."/>
            <person name="Fauchery L."/>
            <person name="Girlanda M."/>
            <person name="Hayes R.D."/>
            <person name="Keri Z."/>
            <person name="LaButti K."/>
            <person name="Lipzen A."/>
            <person name="Lombard V."/>
            <person name="Magnuson J."/>
            <person name="Maillard F."/>
            <person name="Murat C."/>
            <person name="Nolan M."/>
            <person name="Ohm R.A."/>
            <person name="Pangilinan J."/>
            <person name="Pereira M.F."/>
            <person name="Perotto S."/>
            <person name="Peter M."/>
            <person name="Pfister S."/>
            <person name="Riley R."/>
            <person name="Sitrit Y."/>
            <person name="Stielow J.B."/>
            <person name="Szollosi G."/>
            <person name="Zifcakova L."/>
            <person name="Stursova M."/>
            <person name="Spatafora J.W."/>
            <person name="Tedersoo L."/>
            <person name="Vaario L.M."/>
            <person name="Yamada A."/>
            <person name="Yan M."/>
            <person name="Wang P."/>
            <person name="Xu J."/>
            <person name="Bruns T."/>
            <person name="Baldrian P."/>
            <person name="Vilgalys R."/>
            <person name="Dunand C."/>
            <person name="Henrissat B."/>
            <person name="Grigoriev I.V."/>
            <person name="Hibbett D."/>
            <person name="Nagy L.G."/>
            <person name="Martin F.M."/>
        </authorList>
    </citation>
    <scope>NUCLEOTIDE SEQUENCE</scope>
    <source>
        <strain evidence="5">UP504</strain>
    </source>
</reference>
<evidence type="ECO:0000313" key="6">
    <source>
        <dbReference type="Proteomes" id="UP000886523"/>
    </source>
</evidence>
<evidence type="ECO:0000256" key="4">
    <source>
        <dbReference type="SAM" id="Coils"/>
    </source>
</evidence>
<dbReference type="GO" id="GO:0000445">
    <property type="term" value="C:THO complex part of transcription export complex"/>
    <property type="evidence" value="ECO:0007669"/>
    <property type="project" value="TreeGrafter"/>
</dbReference>
<comment type="caution">
    <text evidence="5">The sequence shown here is derived from an EMBL/GenBank/DDBJ whole genome shotgun (WGS) entry which is preliminary data.</text>
</comment>
<protein>
    <submittedName>
        <fullName evidence="5">Uncharacterized protein</fullName>
    </submittedName>
</protein>
<accession>A0A9P6DR78</accession>
<dbReference type="Proteomes" id="UP000886523">
    <property type="component" value="Unassembled WGS sequence"/>
</dbReference>
<dbReference type="PANTHER" id="PTHR13375">
    <property type="entry name" value="FMS INTERACTING PROTEIN"/>
    <property type="match status" value="1"/>
</dbReference>
<evidence type="ECO:0000256" key="1">
    <source>
        <dbReference type="ARBA" id="ARBA00004123"/>
    </source>
</evidence>
<dbReference type="Pfam" id="PF09766">
    <property type="entry name" value="FmiP_Thoc5"/>
    <property type="match status" value="1"/>
</dbReference>
<gene>
    <name evidence="5" type="ORF">BS47DRAFT_1319420</name>
</gene>
<evidence type="ECO:0000256" key="2">
    <source>
        <dbReference type="ARBA" id="ARBA00008044"/>
    </source>
</evidence>
<feature type="coiled-coil region" evidence="4">
    <location>
        <begin position="82"/>
        <end position="130"/>
    </location>
</feature>
<name>A0A9P6DR78_9AGAM</name>
<keyword evidence="6" id="KW-1185">Reference proteome</keyword>
<dbReference type="InterPro" id="IPR019163">
    <property type="entry name" value="THO_Thoc5"/>
</dbReference>
<organism evidence="5 6">
    <name type="scientific">Hydnum rufescens UP504</name>
    <dbReference type="NCBI Taxonomy" id="1448309"/>
    <lineage>
        <taxon>Eukaryota</taxon>
        <taxon>Fungi</taxon>
        <taxon>Dikarya</taxon>
        <taxon>Basidiomycota</taxon>
        <taxon>Agaricomycotina</taxon>
        <taxon>Agaricomycetes</taxon>
        <taxon>Cantharellales</taxon>
        <taxon>Hydnaceae</taxon>
        <taxon>Hydnum</taxon>
    </lineage>
</organism>
<dbReference type="AlphaFoldDB" id="A0A9P6DR78"/>
<dbReference type="PANTHER" id="PTHR13375:SF3">
    <property type="entry name" value="THO COMPLEX SUBUNIT 5 HOMOLOG"/>
    <property type="match status" value="1"/>
</dbReference>
<comment type="subcellular location">
    <subcellularLocation>
        <location evidence="1">Nucleus</location>
    </subcellularLocation>
</comment>
<dbReference type="OrthoDB" id="20582at2759"/>
<evidence type="ECO:0000313" key="5">
    <source>
        <dbReference type="EMBL" id="KAF9510817.1"/>
    </source>
</evidence>
<keyword evidence="4" id="KW-0175">Coiled coil</keyword>
<dbReference type="GO" id="GO:0003729">
    <property type="term" value="F:mRNA binding"/>
    <property type="evidence" value="ECO:0007669"/>
    <property type="project" value="TreeGrafter"/>
</dbReference>
<comment type="similarity">
    <text evidence="2">Belongs to the THOC5 family.</text>
</comment>